<dbReference type="Proteomes" id="UP000016630">
    <property type="component" value="Unassembled WGS sequence"/>
</dbReference>
<accession>A0A0E2LPP2</accession>
<sequence length="69" mass="8281">MMTGKRHFHEIERINKYLLSLKRLFPSHIKNTSLQSNSNGSILRRLSPEVYWLISSMQQYFYISLSRFS</sequence>
<evidence type="ECO:0000313" key="1">
    <source>
        <dbReference type="EMBL" id="ERJ65316.1"/>
    </source>
</evidence>
<protein>
    <submittedName>
        <fullName evidence="1">Uncharacterized protein</fullName>
    </submittedName>
</protein>
<reference evidence="1 2" key="1">
    <citation type="submission" date="2013-06" db="EMBL/GenBank/DDBJ databases">
        <authorList>
            <person name="Weinstock G."/>
            <person name="Sodergren E."/>
            <person name="Lobos E.A."/>
            <person name="Fulton L."/>
            <person name="Fulton R."/>
            <person name="Courtney L."/>
            <person name="Fronick C."/>
            <person name="O'Laughlin M."/>
            <person name="Godfrey J."/>
            <person name="Wilson R.M."/>
            <person name="Miner T."/>
            <person name="Farmer C."/>
            <person name="Delehaunty K."/>
            <person name="Cordes M."/>
            <person name="Minx P."/>
            <person name="Tomlinson C."/>
            <person name="Chen J."/>
            <person name="Wollam A."/>
            <person name="Pepin K.H."/>
            <person name="Bhonagiri V."/>
            <person name="Zhang X."/>
            <person name="Warren W."/>
            <person name="Mitreva M."/>
            <person name="Mardis E.R."/>
            <person name="Wilson R.K."/>
        </authorList>
    </citation>
    <scope>NUCLEOTIDE SEQUENCE [LARGE SCALE GENOMIC DNA]</scope>
    <source>
        <strain evidence="1 2">F0570</strain>
    </source>
</reference>
<gene>
    <name evidence="1" type="ORF">HMPREF1555_01456</name>
</gene>
<dbReference type="HOGENOM" id="CLU_2772396_0_0_10"/>
<proteinExistence type="predicted"/>
<comment type="caution">
    <text evidence="1">The sequence shown here is derived from an EMBL/GenBank/DDBJ whole genome shotgun (WGS) entry which is preliminary data.</text>
</comment>
<organism evidence="1 2">
    <name type="scientific">Porphyromonas gingivalis F0570</name>
    <dbReference type="NCBI Taxonomy" id="1227271"/>
    <lineage>
        <taxon>Bacteria</taxon>
        <taxon>Pseudomonadati</taxon>
        <taxon>Bacteroidota</taxon>
        <taxon>Bacteroidia</taxon>
        <taxon>Bacteroidales</taxon>
        <taxon>Porphyromonadaceae</taxon>
        <taxon>Porphyromonas</taxon>
    </lineage>
</organism>
<name>A0A0E2LPP2_PORGN</name>
<dbReference type="EMBL" id="AWUW01000106">
    <property type="protein sequence ID" value="ERJ65316.1"/>
    <property type="molecule type" value="Genomic_DNA"/>
</dbReference>
<dbReference type="AlphaFoldDB" id="A0A0E2LPP2"/>
<evidence type="ECO:0000313" key="2">
    <source>
        <dbReference type="Proteomes" id="UP000016630"/>
    </source>
</evidence>